<dbReference type="GeneTree" id="ENSGT00940000177443"/>
<evidence type="ECO:0000256" key="1">
    <source>
        <dbReference type="SAM" id="SignalP"/>
    </source>
</evidence>
<dbReference type="Ensembl" id="ENSLBET00000026803.1">
    <property type="protein sequence ID" value="ENSLBEP00000025515.1"/>
    <property type="gene ID" value="ENSLBEG00000019489.1"/>
</dbReference>
<dbReference type="STRING" id="56723.ENSLBEP00000025515"/>
<protein>
    <recommendedName>
        <fullName evidence="4">Neuromedin-K</fullName>
    </recommendedName>
</protein>
<keyword evidence="1" id="KW-0732">Signal</keyword>
<reference evidence="2" key="2">
    <citation type="submission" date="2025-09" db="UniProtKB">
        <authorList>
            <consortium name="Ensembl"/>
        </authorList>
    </citation>
    <scope>IDENTIFICATION</scope>
</reference>
<reference evidence="2" key="1">
    <citation type="submission" date="2025-08" db="UniProtKB">
        <authorList>
            <consortium name="Ensembl"/>
        </authorList>
    </citation>
    <scope>IDENTIFICATION</scope>
</reference>
<evidence type="ECO:0008006" key="4">
    <source>
        <dbReference type="Google" id="ProtNLM"/>
    </source>
</evidence>
<sequence>MERSSNCSTLASLIALVILVIMPARTWCKEETYKSLTERKPECCVGEATELKRFDDIDYDSFVSLMGRRSAAQQNSDRNIQNTRKKHMDHILADLLGQKKRIPFPCAEEYLHKKGPFINEGR</sequence>
<feature type="chain" id="PRO_5018781535" description="Neuromedin-K" evidence="1">
    <location>
        <begin position="29"/>
        <end position="122"/>
    </location>
</feature>
<feature type="signal peptide" evidence="1">
    <location>
        <begin position="1"/>
        <end position="28"/>
    </location>
</feature>
<name>A0A3Q3MWJ1_9LABR</name>
<keyword evidence="3" id="KW-1185">Reference proteome</keyword>
<evidence type="ECO:0000313" key="2">
    <source>
        <dbReference type="Ensembl" id="ENSLBEP00000025515.1"/>
    </source>
</evidence>
<dbReference type="Proteomes" id="UP000261660">
    <property type="component" value="Unplaced"/>
</dbReference>
<dbReference type="InParanoid" id="A0A3Q3MWJ1"/>
<accession>A0A3Q3MWJ1</accession>
<organism evidence="2 3">
    <name type="scientific">Labrus bergylta</name>
    <name type="common">ballan wrasse</name>
    <dbReference type="NCBI Taxonomy" id="56723"/>
    <lineage>
        <taxon>Eukaryota</taxon>
        <taxon>Metazoa</taxon>
        <taxon>Chordata</taxon>
        <taxon>Craniata</taxon>
        <taxon>Vertebrata</taxon>
        <taxon>Euteleostomi</taxon>
        <taxon>Actinopterygii</taxon>
        <taxon>Neopterygii</taxon>
        <taxon>Teleostei</taxon>
        <taxon>Neoteleostei</taxon>
        <taxon>Acanthomorphata</taxon>
        <taxon>Eupercaria</taxon>
        <taxon>Labriformes</taxon>
        <taxon>Labridae</taxon>
        <taxon>Labrus</taxon>
    </lineage>
</organism>
<evidence type="ECO:0000313" key="3">
    <source>
        <dbReference type="Proteomes" id="UP000261660"/>
    </source>
</evidence>
<dbReference type="AlphaFoldDB" id="A0A3Q3MWJ1"/>
<proteinExistence type="predicted"/>